<keyword evidence="3" id="KW-0418">Kinase</keyword>
<evidence type="ECO:0000313" key="8">
    <source>
        <dbReference type="EnsemblPlants" id="TraesCS3B02G602400.1"/>
    </source>
</evidence>
<dbReference type="STRING" id="4565.A0A3B6FZB4"/>
<dbReference type="SUPFAM" id="SSF50978">
    <property type="entry name" value="WD40 repeat-like"/>
    <property type="match status" value="1"/>
</dbReference>
<dbReference type="GO" id="GO:0006890">
    <property type="term" value="P:retrograde vesicle-mediated transport, Golgi to endoplasmic reticulum"/>
    <property type="evidence" value="ECO:0000318"/>
    <property type="project" value="GO_Central"/>
</dbReference>
<evidence type="ECO:0000256" key="1">
    <source>
        <dbReference type="ARBA" id="ARBA00022679"/>
    </source>
</evidence>
<dbReference type="PANTHER" id="PTHR45707">
    <property type="entry name" value="C2 CALCIUM/LIPID-BINDING PLANT PHOSPHORIBOSYLTRANSFERASE FAMILY PROTEIN"/>
    <property type="match status" value="1"/>
</dbReference>
<dbReference type="SMR" id="A0A3B6FZB4"/>
<dbReference type="Pfam" id="PF00069">
    <property type="entry name" value="Pkinase"/>
    <property type="match status" value="1"/>
</dbReference>
<dbReference type="InterPro" id="IPR008271">
    <property type="entry name" value="Ser/Thr_kinase_AS"/>
</dbReference>
<dbReference type="InterPro" id="IPR001680">
    <property type="entry name" value="WD40_rpt"/>
</dbReference>
<dbReference type="OrthoDB" id="1918485at2759"/>
<dbReference type="PANTHER" id="PTHR45707:SF43">
    <property type="entry name" value="PROTEIN KINASE DOMAIN-CONTAINING PROTEIN"/>
    <property type="match status" value="1"/>
</dbReference>
<sequence>MSDDEMDDEASEVAALEHIMSDASVDPIKLSYGLLRSITDNFSNEIGGGGFGVVYQGVLRNGNVAVKKLLNLHALPEKQFLDEITCLKKAKHRNIVRFLGYCSESQGELLEFNGKNVLGEAQQKLLCFEYLPNGNIKHYLQGDKCQGDDWPLRYQMIRGICQGLHFLHGKLINHLDLKPENVMLDAQMEPKITDFGLSRYLDQGQSIITQNILGTMRYIAPETIDKGEISLKSDVYALGIIIIELLTGIDKIDLNSLDDYLDNIDCPRARKCAEIALNCKDPDKHNRPTIHEVTRDLNDLENMIPWSSIEKVAPTAFPGTELVDFYPLELRFPFVPNRKMHCEISLTNKHTDAGVWFMIIPEVPNRYHGRLSGFMSPMYTVAIPLSRKAEKDPPLDVEKFEVLMFITDTDVDVVNQQISTLSFDEGASIEDEIKVTQEMLGFKLHRVMLTAVVVISEDNDRALVTNDIGFGKEVTMHVRSIDVHPREPWVLITEDGNRIHIWNWKTNGIMGILPGKSWSNLEGGKVGPEDVVAKFITRKSWVVMGLPNGFVDVRMYPTMDLVKEFRAHRLGVTLLAVHSTRPFLLTCGYPPSMKLWDWNRNWSCTGIFDISIPVTQVMFNPKDSSIFAALDKDGEVKAWRIGHPDPIATTKGVEDYETSQLFTYAGDRHFIAAIDGEAALIWDMLKQEHVHTLQIAETTEHIIATVCHPTQPVLITISSDGSIRVWDCNTYRLKKTYMHFRKDPRHVGFTDSGRLVIGCSHGISIMDIDLE</sequence>
<dbReference type="InterPro" id="IPR017441">
    <property type="entry name" value="Protein_kinase_ATP_BS"/>
</dbReference>
<dbReference type="GO" id="GO:0005524">
    <property type="term" value="F:ATP binding"/>
    <property type="evidence" value="ECO:0007669"/>
    <property type="project" value="UniProtKB-UniRule"/>
</dbReference>
<keyword evidence="5" id="KW-0853">WD repeat</keyword>
<dbReference type="Pfam" id="PF00400">
    <property type="entry name" value="WD40"/>
    <property type="match status" value="2"/>
</dbReference>
<dbReference type="AlphaFoldDB" id="A0A3B6FZB4"/>
<gene>
    <name evidence="8" type="primary">LOC123072900</name>
</gene>
<dbReference type="InterPro" id="IPR008962">
    <property type="entry name" value="PapD-like_sf"/>
</dbReference>
<dbReference type="GO" id="GO:0004672">
    <property type="term" value="F:protein kinase activity"/>
    <property type="evidence" value="ECO:0007669"/>
    <property type="project" value="InterPro"/>
</dbReference>
<dbReference type="GeneID" id="123072900"/>
<dbReference type="InterPro" id="IPR015943">
    <property type="entry name" value="WD40/YVTN_repeat-like_dom_sf"/>
</dbReference>
<dbReference type="GO" id="GO:0006888">
    <property type="term" value="P:endoplasmic reticulum to Golgi vesicle-mediated transport"/>
    <property type="evidence" value="ECO:0000318"/>
    <property type="project" value="GO_Central"/>
</dbReference>
<dbReference type="RefSeq" id="XP_044352504.1">
    <property type="nucleotide sequence ID" value="XM_044496569.1"/>
</dbReference>
<dbReference type="InterPro" id="IPR013783">
    <property type="entry name" value="Ig-like_fold"/>
</dbReference>
<keyword evidence="1" id="KW-0808">Transferase</keyword>
<dbReference type="PROSITE" id="PS50082">
    <property type="entry name" value="WD_REPEATS_2"/>
    <property type="match status" value="1"/>
</dbReference>
<dbReference type="GO" id="GO:0006891">
    <property type="term" value="P:intra-Golgi vesicle-mediated transport"/>
    <property type="evidence" value="ECO:0000318"/>
    <property type="project" value="GO_Central"/>
</dbReference>
<dbReference type="PROSITE" id="PS50011">
    <property type="entry name" value="PROTEIN_KINASE_DOM"/>
    <property type="match status" value="1"/>
</dbReference>
<reference evidence="8" key="1">
    <citation type="submission" date="2018-08" db="EMBL/GenBank/DDBJ databases">
        <authorList>
            <person name="Rossello M."/>
        </authorList>
    </citation>
    <scope>NUCLEOTIDE SEQUENCE [LARGE SCALE GENOMIC DNA]</scope>
    <source>
        <strain evidence="8">cv. Chinese Spring</strain>
    </source>
</reference>
<dbReference type="SMART" id="SM00220">
    <property type="entry name" value="S_TKc"/>
    <property type="match status" value="1"/>
</dbReference>
<dbReference type="Proteomes" id="UP000019116">
    <property type="component" value="Chromosome 3B"/>
</dbReference>
<keyword evidence="2 6" id="KW-0547">Nucleotide-binding</keyword>
<evidence type="ECO:0000256" key="4">
    <source>
        <dbReference type="ARBA" id="ARBA00022840"/>
    </source>
</evidence>
<dbReference type="Gene3D" id="2.60.40.10">
    <property type="entry name" value="Immunoglobulins"/>
    <property type="match status" value="1"/>
</dbReference>
<evidence type="ECO:0000313" key="9">
    <source>
        <dbReference type="Proteomes" id="UP000019116"/>
    </source>
</evidence>
<dbReference type="Gene3D" id="2.130.10.10">
    <property type="entry name" value="YVTN repeat-like/Quinoprotein amine dehydrogenase"/>
    <property type="match status" value="1"/>
</dbReference>
<dbReference type="PROSITE" id="PS00108">
    <property type="entry name" value="PROTEIN_KINASE_ST"/>
    <property type="match status" value="1"/>
</dbReference>
<organism evidence="8">
    <name type="scientific">Triticum aestivum</name>
    <name type="common">Wheat</name>
    <dbReference type="NCBI Taxonomy" id="4565"/>
    <lineage>
        <taxon>Eukaryota</taxon>
        <taxon>Viridiplantae</taxon>
        <taxon>Streptophyta</taxon>
        <taxon>Embryophyta</taxon>
        <taxon>Tracheophyta</taxon>
        <taxon>Spermatophyta</taxon>
        <taxon>Magnoliopsida</taxon>
        <taxon>Liliopsida</taxon>
        <taxon>Poales</taxon>
        <taxon>Poaceae</taxon>
        <taxon>BOP clade</taxon>
        <taxon>Pooideae</taxon>
        <taxon>Triticodae</taxon>
        <taxon>Triticeae</taxon>
        <taxon>Triticinae</taxon>
        <taxon>Triticum</taxon>
    </lineage>
</organism>
<dbReference type="Gramene" id="TraesCS3B02G602400.1">
    <property type="protein sequence ID" value="TraesCS3B02G602400.1"/>
    <property type="gene ID" value="TraesCS3B02G602400"/>
</dbReference>
<dbReference type="GO" id="GO:0030126">
    <property type="term" value="C:COPI vesicle coat"/>
    <property type="evidence" value="ECO:0000318"/>
    <property type="project" value="GO_Central"/>
</dbReference>
<dbReference type="EnsemblPlants" id="TraesCS3B02G602400.1">
    <property type="protein sequence ID" value="TraesCS3B02G602400.1"/>
    <property type="gene ID" value="TraesCS3B02G602400"/>
</dbReference>
<accession>A0A3B6FZB4</accession>
<dbReference type="InterPro" id="IPR036322">
    <property type="entry name" value="WD40_repeat_dom_sf"/>
</dbReference>
<name>A0A3B6FZB4_WHEAT</name>
<dbReference type="Gene3D" id="1.10.510.10">
    <property type="entry name" value="Transferase(Phosphotransferase) domain 1"/>
    <property type="match status" value="1"/>
</dbReference>
<keyword evidence="9" id="KW-1185">Reference proteome</keyword>
<evidence type="ECO:0000259" key="7">
    <source>
        <dbReference type="PROSITE" id="PS50011"/>
    </source>
</evidence>
<reference evidence="8" key="2">
    <citation type="submission" date="2018-10" db="UniProtKB">
        <authorList>
            <consortium name="EnsemblPlants"/>
        </authorList>
    </citation>
    <scope>IDENTIFICATION</scope>
</reference>
<evidence type="ECO:0000256" key="2">
    <source>
        <dbReference type="ARBA" id="ARBA00022741"/>
    </source>
</evidence>
<dbReference type="Gramene" id="TraesCS3B03G1520400.1">
    <property type="protein sequence ID" value="TraesCS3B03G1520400.1.CDS"/>
    <property type="gene ID" value="TraesCS3B03G1520400"/>
</dbReference>
<dbReference type="SUPFAM" id="SSF56112">
    <property type="entry name" value="Protein kinase-like (PK-like)"/>
    <property type="match status" value="1"/>
</dbReference>
<protein>
    <recommendedName>
        <fullName evidence="7">Protein kinase domain-containing protein</fullName>
    </recommendedName>
</protein>
<dbReference type="InterPro" id="IPR011009">
    <property type="entry name" value="Kinase-like_dom_sf"/>
</dbReference>
<feature type="domain" description="Protein kinase" evidence="7">
    <location>
        <begin position="40"/>
        <end position="307"/>
    </location>
</feature>
<proteinExistence type="predicted"/>
<feature type="repeat" description="WD" evidence="5">
    <location>
        <begin position="708"/>
        <end position="736"/>
    </location>
</feature>
<dbReference type="SUPFAM" id="SSF49354">
    <property type="entry name" value="PapD-like"/>
    <property type="match status" value="1"/>
</dbReference>
<dbReference type="SMART" id="SM00320">
    <property type="entry name" value="WD40"/>
    <property type="match status" value="5"/>
</dbReference>
<dbReference type="GO" id="GO:0006886">
    <property type="term" value="P:intracellular protein transport"/>
    <property type="evidence" value="ECO:0000318"/>
    <property type="project" value="GO_Central"/>
</dbReference>
<dbReference type="InterPro" id="IPR000719">
    <property type="entry name" value="Prot_kinase_dom"/>
</dbReference>
<evidence type="ECO:0000256" key="5">
    <source>
        <dbReference type="PROSITE-ProRule" id="PRU00221"/>
    </source>
</evidence>
<evidence type="ECO:0000256" key="3">
    <source>
        <dbReference type="ARBA" id="ARBA00022777"/>
    </source>
</evidence>
<evidence type="ECO:0000256" key="6">
    <source>
        <dbReference type="PROSITE-ProRule" id="PRU10141"/>
    </source>
</evidence>
<dbReference type="PROSITE" id="PS00107">
    <property type="entry name" value="PROTEIN_KINASE_ATP"/>
    <property type="match status" value="1"/>
</dbReference>
<feature type="binding site" evidence="6">
    <location>
        <position position="68"/>
    </location>
    <ligand>
        <name>ATP</name>
        <dbReference type="ChEBI" id="CHEBI:30616"/>
    </ligand>
</feature>
<keyword evidence="4 6" id="KW-0067">ATP-binding</keyword>